<dbReference type="InterPro" id="IPR046541">
    <property type="entry name" value="DUF6606"/>
</dbReference>
<evidence type="ECO:0000313" key="11">
    <source>
        <dbReference type="Proteomes" id="UP001138500"/>
    </source>
</evidence>
<feature type="domain" description="DUF3645" evidence="8">
    <location>
        <begin position="1920"/>
        <end position="1953"/>
    </location>
</feature>
<evidence type="ECO:0000259" key="8">
    <source>
        <dbReference type="Pfam" id="PF12359"/>
    </source>
</evidence>
<dbReference type="OrthoDB" id="3182339at2759"/>
<evidence type="ECO:0000256" key="2">
    <source>
        <dbReference type="ARBA" id="ARBA00012759"/>
    </source>
</evidence>
<reference evidence="10 11" key="1">
    <citation type="journal article" date="2018" name="IMA Fungus">
        <title>IMA Genome-F 10: Nine draft genome sequences of Claviceps purpurea s.lat., including C. arundinis, C. humidiphila, and C. cf. spartinae, pseudomolecules for the pitch canker pathogen Fusarium circinatum, draft genome of Davidsoniella eucalypti, Grosmannia galeiformis, Quambalaria eucalypti, and Teratosphaeria destructans.</title>
        <authorList>
            <person name="Wingfield B.D."/>
            <person name="Liu M."/>
            <person name="Nguyen H.D."/>
            <person name="Lane F.A."/>
            <person name="Morgan S.W."/>
            <person name="De Vos L."/>
            <person name="Wilken P.M."/>
            <person name="Duong T.A."/>
            <person name="Aylward J."/>
            <person name="Coetzee M.P."/>
            <person name="Dadej K."/>
            <person name="De Beer Z.W."/>
            <person name="Findlay W."/>
            <person name="Havenga M."/>
            <person name="Kolarik M."/>
            <person name="Menzies J.G."/>
            <person name="Naidoo K."/>
            <person name="Pochopski O."/>
            <person name="Shoukouhi P."/>
            <person name="Santana Q.C."/>
            <person name="Seifert K.A."/>
            <person name="Soal N."/>
            <person name="Steenkamp E.T."/>
            <person name="Tatham C.T."/>
            <person name="van der Nest M.A."/>
            <person name="Wingfield M.J."/>
        </authorList>
    </citation>
    <scope>NUCLEOTIDE SEQUENCE [LARGE SCALE GENOMIC DNA]</scope>
    <source>
        <strain evidence="10">CMW44962</strain>
    </source>
</reference>
<keyword evidence="6" id="KW-0788">Thiol protease</keyword>
<dbReference type="Proteomes" id="UP001138500">
    <property type="component" value="Unassembled WGS sequence"/>
</dbReference>
<evidence type="ECO:0000313" key="10">
    <source>
        <dbReference type="EMBL" id="KAH9845920.1"/>
    </source>
</evidence>
<dbReference type="InterPro" id="IPR051346">
    <property type="entry name" value="OTU_Deubiquitinase"/>
</dbReference>
<sequence>MAATLTHAELTKAVNHIFLPPKLPDQEDEECGDVLIRLTADALKALRSLVTLPQSQAAIEKAIHVVLSLRTIHDNSGVNEVDLRNAVATLKDEKTIAVNVSAQNAAVLVTRKQDQLMFEQFELSPRNEAVLAAKGRLVRSFPSAAVAIRSEMLDEADCAPTIARTIATMANQSVAAMQPRTRKAGAAHYEDRDTTDPAIVSELFFGALQGIGNSTLCKCSRISKKTREEVLWKDARRPWRRSPIWLLIRVALQLTISRDMDDSHVLYKKAMCFLMSHALERVLKLDTIIDSDLLYIMNAKIDRRRQKLLKMGETLHDPVGLRISTATRTCNDALSVRWSDIQKGDVRPVPLSELASPDFERDSLVRLPDLDDHIQRLRLDVSGLTVMKSYHALAGQFYDGNPEGISLMLFTILQLWVACDKAGIRKCDLIGDYSIQVPVDALQALLLPRSEQMRQLSEIEHYIASREANYDFSVMFDITSNHSFAARYFDASEYLQQLRQTIQAAAEISEQAKQREFKQTKQEYARLTGLFQETYCEYKTEIVETPKDDAGPKIVTYHGKALDKCEMKDICLQNGLKYRYYDAISSSYVGDYGSSDDLALRCIYSLPRESKKLQRFLIRRALAPDVEEYQELCLLPLGRHVQWANIILQLAMPGTDLKKSETTLTIMQCINQCGPRSLDVSVYRQAHWILCDNSSVIWILQNLQTALKRVQENWESVQAVGCFVSIATRVLSLSGSAQGAYLAFLSESCTVVTRWMQMVRNKSQEARSNEDRSTLAAKGAELALVCAATFELDDKLLHLVLQRSEHASQLIFASIMVQEGHHVQSVRQSTHVSMRYLRFQRTMHRSYELLAQNRAAIDLAVRQAWPGYVAGPDGWRRSSTADYWIMSSTSASIGRMTIQLNLLDGLLLVKGQALRQLPAHYLETTLFRALFGEAIMEVMPASTPGFEFSMLFDGNIVQLGMSCGNLIVQAMKDGAVFEAVPTGVLRHTLSSHFVNDYVLWYNTESDMAELRPLKAPWKSQPARNWIFRRAETTGCWQASKDGVSLLATKSRTAKVLSEILRPLATDSHIHYFRQTDGSLLVDVSGLRIGFTLAKNSSKLKSREYPAMLVDEDQTLGTLIGFCNKLILTSILHSKAVESFDQLSQADVDMLGNILLLSSQRSFYPAHERVMEQVDWDDQLGFLAQHEGFAAASIRLLQICASAQIYFTEANLQIPNVQRCSNWQYLSERHSIRVAGYRVAGFGAEGHTISEDVLYAARDSGSAKSRAIARVSSHFCRNGDALYRKPPTLQRVCDLMQSLEIRCGNRKFAVMLWISTLAFADDADLVVLQLLATLFKSLSLSGITPPPATSFRPKDGWEVSEHHVRVLVTYHQRPFEDCPEHRLPREQDEPKRRYLDRRLSTYLWNKNEVIELITNWFVAQGSCIESLIAELRRSCGESVYEHEYLSDLEHSLQALKLKHGYETSQVETTPKSMEAHAAQCKAHVRQIYASLLAAVNATAGFSTAAEVQQSPRLSPVSFLKQLTRNHWPKLDMGWKRCIVQYGLARTTLQRAERLSKLVTNEAHKDDLLRELGNPGHENWDPMQYPESLLIEIESGILIRERQERIAQEMRDPTTGLNSIMQLNMGEGKSSVIVPVVATALADGSQLVRVVVGKPKSKQMAQMLISKLGGIVGRRIYHLPFSRSVTLDSAAAHGVCEMLRECMNTRGVLLVQPEHILSFKLMGPECFIRKKQTLGNNVLAAQDFLERHARDIVDESDENFSTRFELIYTMGGRRSVELTPHRWLIIQELLGLVRRFAPAVAEAGVGSVEIANSGITGCFPRTRLLRLEAGELLATMIADHICKYGLDTFQLGRLPSAGRSAVVAYITKAKLSSREITAVENSTFWSPETGSQLLLLRGLLADGILHFVLARKRFRVDYGRATRTPPTRLAVPYRAKDNPTPRSEFSHPDVVISLTLLTYYYQGLSDGELFASLEHLMNSDQAGIHYQHWVQDSRNLPITFRQLSGINLRDRPQCVERLFRGLRHGKSVIDYYLAHYVFPQEMSEYPHKMSASGWDIGKQRKRLTTGFSGTNDSRRLLPFGAEFLDLPKQKHTNALVLENLLRDENDVHLMPPIPTATTDADYLLSVAIRLQPAVQVILDVGAQVLELTNFEVAWEWLKRDCGRHEAVIFVDDNNEICVVDRKGRLKHLQRSSYQGRMEMCLVFLDEAHTRGIDLRLPSNYRAAVTLGANLTKDRLVQACMRLRKLGKGQSVVFCIPEEIQTKILKATSKAVVSDIGVVDVLAWSISETHAETRRNMPLWAVQGERFVRNEKLWKAAQNSKGETVLNKTHASKFLEDEAQRLEHRYRPRHTESYPMLDTSDPDLQRIAARCQAFDGLNFNSMPKPPSAQPATHKLHPDVQKFAMTGELVAGSEAWTLVFPTVKETSAGQMFGLSRLKSGRHLQATVDFATTVEKSGGHFLLDRFLRPVQWVLRCFVPDTDVVESVLCISPFEANQLVEQMRASTATSLCIYKARVNSGYDPIDKLDFFNVSARPNPPILPRSLAVQLNLFAGQLYISSFEDYRATCVYLGIAWQEWSKEMEDQGWNISNDGFVLSDDKGRKGAGTKLTKSSAPFFKSFLSMRHNGEGISKTHMGRLLGGELFQASDFDV</sequence>
<gene>
    <name evidence="10" type="ORF">Tdes44962_MAKER00131</name>
</gene>
<evidence type="ECO:0000259" key="7">
    <source>
        <dbReference type="Pfam" id="PF12340"/>
    </source>
</evidence>
<evidence type="ECO:0000256" key="6">
    <source>
        <dbReference type="ARBA" id="ARBA00022807"/>
    </source>
</evidence>
<feature type="domain" description="DUF6606" evidence="9">
    <location>
        <begin position="14"/>
        <end position="280"/>
    </location>
</feature>
<dbReference type="InterPro" id="IPR022105">
    <property type="entry name" value="DUF3645"/>
</dbReference>
<organism evidence="10 11">
    <name type="scientific">Teratosphaeria destructans</name>
    <dbReference type="NCBI Taxonomy" id="418781"/>
    <lineage>
        <taxon>Eukaryota</taxon>
        <taxon>Fungi</taxon>
        <taxon>Dikarya</taxon>
        <taxon>Ascomycota</taxon>
        <taxon>Pezizomycotina</taxon>
        <taxon>Dothideomycetes</taxon>
        <taxon>Dothideomycetidae</taxon>
        <taxon>Mycosphaerellales</taxon>
        <taxon>Teratosphaeriaceae</taxon>
        <taxon>Teratosphaeria</taxon>
    </lineage>
</organism>
<dbReference type="PANTHER" id="PTHR13367">
    <property type="entry name" value="UBIQUITIN THIOESTERASE"/>
    <property type="match status" value="1"/>
</dbReference>
<dbReference type="Pfam" id="PF12340">
    <property type="entry name" value="DUF3638"/>
    <property type="match status" value="1"/>
</dbReference>
<keyword evidence="4" id="KW-0833">Ubl conjugation pathway</keyword>
<evidence type="ECO:0000256" key="5">
    <source>
        <dbReference type="ARBA" id="ARBA00022801"/>
    </source>
</evidence>
<dbReference type="GO" id="GO:0004843">
    <property type="term" value="F:cysteine-type deubiquitinase activity"/>
    <property type="evidence" value="ECO:0007669"/>
    <property type="project" value="UniProtKB-EC"/>
</dbReference>
<dbReference type="Pfam" id="PF12359">
    <property type="entry name" value="DUF3645"/>
    <property type="match status" value="1"/>
</dbReference>
<keyword evidence="3" id="KW-0645">Protease</keyword>
<name>A0A9W7T3B1_9PEZI</name>
<comment type="catalytic activity">
    <reaction evidence="1">
        <text>Thiol-dependent hydrolysis of ester, thioester, amide, peptide and isopeptide bonds formed by the C-terminal Gly of ubiquitin (a 76-residue protein attached to proteins as an intracellular targeting signal).</text>
        <dbReference type="EC" id="3.4.19.12"/>
    </reaction>
</comment>
<dbReference type="GO" id="GO:0006508">
    <property type="term" value="P:proteolysis"/>
    <property type="evidence" value="ECO:0007669"/>
    <property type="project" value="UniProtKB-KW"/>
</dbReference>
<evidence type="ECO:0000256" key="1">
    <source>
        <dbReference type="ARBA" id="ARBA00000707"/>
    </source>
</evidence>
<comment type="caution">
    <text evidence="10">The sequence shown here is derived from an EMBL/GenBank/DDBJ whole genome shotgun (WGS) entry which is preliminary data.</text>
</comment>
<evidence type="ECO:0000256" key="3">
    <source>
        <dbReference type="ARBA" id="ARBA00022670"/>
    </source>
</evidence>
<dbReference type="PANTHER" id="PTHR13367:SF34">
    <property type="match status" value="1"/>
</dbReference>
<reference evidence="10 11" key="2">
    <citation type="journal article" date="2021" name="Curr. Genet.">
        <title>Genetic response to nitrogen starvation in the aggressive Eucalyptus foliar pathogen Teratosphaeria destructans.</title>
        <authorList>
            <person name="Havenga M."/>
            <person name="Wingfield B.D."/>
            <person name="Wingfield M.J."/>
            <person name="Dreyer L.L."/>
            <person name="Roets F."/>
            <person name="Aylward J."/>
        </authorList>
    </citation>
    <scope>NUCLEOTIDE SEQUENCE [LARGE SCALE GENOMIC DNA]</scope>
    <source>
        <strain evidence="10">CMW44962</strain>
    </source>
</reference>
<protein>
    <recommendedName>
        <fullName evidence="2">ubiquitinyl hydrolase 1</fullName>
        <ecNumber evidence="2">3.4.19.12</ecNumber>
    </recommendedName>
</protein>
<keyword evidence="5" id="KW-0378">Hydrolase</keyword>
<keyword evidence="11" id="KW-1185">Reference proteome</keyword>
<dbReference type="EC" id="3.4.19.12" evidence="2"/>
<dbReference type="Pfam" id="PF20255">
    <property type="entry name" value="DUF6606"/>
    <property type="match status" value="1"/>
</dbReference>
<accession>A0A9W7T3B1</accession>
<evidence type="ECO:0000259" key="9">
    <source>
        <dbReference type="Pfam" id="PF20255"/>
    </source>
</evidence>
<dbReference type="InterPro" id="IPR022099">
    <property type="entry name" value="DUF3638"/>
</dbReference>
<dbReference type="EMBL" id="RIBY02000001">
    <property type="protein sequence ID" value="KAH9845920.1"/>
    <property type="molecule type" value="Genomic_DNA"/>
</dbReference>
<feature type="domain" description="DUF3638" evidence="7">
    <location>
        <begin position="1575"/>
        <end position="1798"/>
    </location>
</feature>
<proteinExistence type="predicted"/>
<evidence type="ECO:0000256" key="4">
    <source>
        <dbReference type="ARBA" id="ARBA00022786"/>
    </source>
</evidence>